<dbReference type="GO" id="GO:0005886">
    <property type="term" value="C:plasma membrane"/>
    <property type="evidence" value="ECO:0007669"/>
    <property type="project" value="UniProtKB-SubCell"/>
</dbReference>
<evidence type="ECO:0000256" key="5">
    <source>
        <dbReference type="RuleBase" id="RU363041"/>
    </source>
</evidence>
<keyword evidence="2 5" id="KW-0812">Transmembrane</keyword>
<evidence type="ECO:0000313" key="6">
    <source>
        <dbReference type="EMBL" id="ANK61979.1"/>
    </source>
</evidence>
<evidence type="ECO:0000256" key="3">
    <source>
        <dbReference type="ARBA" id="ARBA00022989"/>
    </source>
</evidence>
<dbReference type="OrthoDB" id="357960at2"/>
<dbReference type="GeneID" id="42981374"/>
<keyword evidence="4 5" id="KW-0472">Membrane</keyword>
<comment type="similarity">
    <text evidence="5">Belongs to the 4-toluene sulfonate uptake permease (TSUP) (TC 2.A.102) family.</text>
</comment>
<dbReference type="InterPro" id="IPR002781">
    <property type="entry name" value="TM_pro_TauE-like"/>
</dbReference>
<dbReference type="Pfam" id="PF01925">
    <property type="entry name" value="TauE"/>
    <property type="match status" value="1"/>
</dbReference>
<feature type="transmembrane region" description="Helical" evidence="5">
    <location>
        <begin position="240"/>
        <end position="260"/>
    </location>
</feature>
<dbReference type="RefSeq" id="WP_068279215.1">
    <property type="nucleotide sequence ID" value="NZ_CP014873.1"/>
</dbReference>
<dbReference type="STRING" id="375175.AYR53_03860"/>
<dbReference type="PANTHER" id="PTHR43483:SF3">
    <property type="entry name" value="MEMBRANE TRANSPORTER PROTEIN HI_0806-RELATED"/>
    <property type="match status" value="1"/>
</dbReference>
<evidence type="ECO:0000256" key="4">
    <source>
        <dbReference type="ARBA" id="ARBA00023136"/>
    </source>
</evidence>
<keyword evidence="5" id="KW-1003">Cell membrane</keyword>
<organism evidence="6 7">
    <name type="scientific">Loigolactobacillus backii</name>
    <dbReference type="NCBI Taxonomy" id="375175"/>
    <lineage>
        <taxon>Bacteria</taxon>
        <taxon>Bacillati</taxon>
        <taxon>Bacillota</taxon>
        <taxon>Bacilli</taxon>
        <taxon>Lactobacillales</taxon>
        <taxon>Lactobacillaceae</taxon>
        <taxon>Loigolactobacillus</taxon>
    </lineage>
</organism>
<accession>A0A192GZL6</accession>
<comment type="subcellular location">
    <subcellularLocation>
        <location evidence="5">Cell membrane</location>
        <topology evidence="5">Multi-pass membrane protein</topology>
    </subcellularLocation>
    <subcellularLocation>
        <location evidence="1">Membrane</location>
        <topology evidence="1">Multi-pass membrane protein</topology>
    </subcellularLocation>
</comment>
<sequence>MSMTLVVQILLGILLVYFAIIWVHDLAKNRDKLNDGNVFVAGGIGFVTNFFDALGIGSYAPTTMFLKLTKFLKSDKLLPGTLTIACSIPVLAEAFLFITSVKVSGVTLLSLVIASTVGSFLGSKFISRFDEKKIQIIMGFALILTAILMFLSNTGFLAALGSGNKATALVGWKLVVGIIGNFILGALMTAGIGLYAPCMAMIYLLGLTPIAAFPIMMASCAALMPVASREFIRKGDYNRIATIGITIGGVVGVFIAVKFVKSLNIKVLTWLVIIVVTYTAITMLVQGFRHAPEENTPIEH</sequence>
<evidence type="ECO:0000313" key="7">
    <source>
        <dbReference type="Proteomes" id="UP000078582"/>
    </source>
</evidence>
<proteinExistence type="inferred from homology"/>
<feature type="transmembrane region" description="Helical" evidence="5">
    <location>
        <begin position="202"/>
        <end position="228"/>
    </location>
</feature>
<dbReference type="Proteomes" id="UP000078582">
    <property type="component" value="Chromosome"/>
</dbReference>
<protein>
    <recommendedName>
        <fullName evidence="5">Probable membrane transporter protein</fullName>
    </recommendedName>
</protein>
<feature type="transmembrane region" description="Helical" evidence="5">
    <location>
        <begin position="267"/>
        <end position="288"/>
    </location>
</feature>
<keyword evidence="3 5" id="KW-1133">Transmembrane helix</keyword>
<dbReference type="AlphaFoldDB" id="A0A192GZL6"/>
<dbReference type="PANTHER" id="PTHR43483">
    <property type="entry name" value="MEMBRANE TRANSPORTER PROTEIN HI_0806-RELATED"/>
    <property type="match status" value="1"/>
</dbReference>
<keyword evidence="7" id="KW-1185">Reference proteome</keyword>
<evidence type="ECO:0000256" key="1">
    <source>
        <dbReference type="ARBA" id="ARBA00004141"/>
    </source>
</evidence>
<feature type="transmembrane region" description="Helical" evidence="5">
    <location>
        <begin position="77"/>
        <end position="98"/>
    </location>
</feature>
<feature type="transmembrane region" description="Helical" evidence="5">
    <location>
        <begin position="172"/>
        <end position="195"/>
    </location>
</feature>
<evidence type="ECO:0000256" key="2">
    <source>
        <dbReference type="ARBA" id="ARBA00022692"/>
    </source>
</evidence>
<dbReference type="EMBL" id="CP014873">
    <property type="protein sequence ID" value="ANK61979.1"/>
    <property type="molecule type" value="Genomic_DNA"/>
</dbReference>
<feature type="transmembrane region" description="Helical" evidence="5">
    <location>
        <begin position="104"/>
        <end position="122"/>
    </location>
</feature>
<name>A0A192GZL6_9LACO</name>
<feature type="transmembrane region" description="Helical" evidence="5">
    <location>
        <begin position="5"/>
        <end position="24"/>
    </location>
</feature>
<feature type="transmembrane region" description="Helical" evidence="5">
    <location>
        <begin position="134"/>
        <end position="160"/>
    </location>
</feature>
<feature type="transmembrane region" description="Helical" evidence="5">
    <location>
        <begin position="36"/>
        <end position="56"/>
    </location>
</feature>
<reference evidence="6 7" key="1">
    <citation type="submission" date="2016-03" db="EMBL/GenBank/DDBJ databases">
        <title>Pediococcus and Lactobacillus from brewery environment - whole genome sequencing and assembly.</title>
        <authorList>
            <person name="Behr J."/>
            <person name="Geissler A.J."/>
            <person name="Vogel R.F."/>
        </authorList>
    </citation>
    <scope>NUCLEOTIDE SEQUENCE [LARGE SCALE GENOMIC DNA]</scope>
    <source>
        <strain evidence="6 7">TMW 1.1989</strain>
    </source>
</reference>
<gene>
    <name evidence="6" type="ORF">AYR53_03860</name>
</gene>